<dbReference type="Proteomes" id="UP001176941">
    <property type="component" value="Chromosome 6"/>
</dbReference>
<name>A0ABN8ZTA1_RANTA</name>
<organism evidence="2 3">
    <name type="scientific">Rangifer tarandus platyrhynchus</name>
    <name type="common">Svalbard reindeer</name>
    <dbReference type="NCBI Taxonomy" id="3082113"/>
    <lineage>
        <taxon>Eukaryota</taxon>
        <taxon>Metazoa</taxon>
        <taxon>Chordata</taxon>
        <taxon>Craniata</taxon>
        <taxon>Vertebrata</taxon>
        <taxon>Euteleostomi</taxon>
        <taxon>Mammalia</taxon>
        <taxon>Eutheria</taxon>
        <taxon>Laurasiatheria</taxon>
        <taxon>Artiodactyla</taxon>
        <taxon>Ruminantia</taxon>
        <taxon>Pecora</taxon>
        <taxon>Cervidae</taxon>
        <taxon>Odocoileinae</taxon>
        <taxon>Rangifer</taxon>
    </lineage>
</organism>
<evidence type="ECO:0000313" key="3">
    <source>
        <dbReference type="Proteomes" id="UP001176941"/>
    </source>
</evidence>
<feature type="region of interest" description="Disordered" evidence="1">
    <location>
        <begin position="1"/>
        <end position="29"/>
    </location>
</feature>
<gene>
    <name evidence="2" type="ORF">MRATA1EN1_LOCUS26120</name>
</gene>
<dbReference type="EMBL" id="OX459942">
    <property type="protein sequence ID" value="CAI9177158.1"/>
    <property type="molecule type" value="Genomic_DNA"/>
</dbReference>
<evidence type="ECO:0000313" key="2">
    <source>
        <dbReference type="EMBL" id="CAI9177158.1"/>
    </source>
</evidence>
<protein>
    <submittedName>
        <fullName evidence="2">Uncharacterized protein</fullName>
    </submittedName>
</protein>
<accession>A0ABN8ZTA1</accession>
<proteinExistence type="predicted"/>
<keyword evidence="3" id="KW-1185">Reference proteome</keyword>
<evidence type="ECO:0000256" key="1">
    <source>
        <dbReference type="SAM" id="MobiDB-lite"/>
    </source>
</evidence>
<sequence>MRAALPPAAGGREKAGGDGPSPAAGCGAGRTRAAGLETAGGGWGFRTTAPPPCEDLGRTGRRLGCTPPAPSLSGALCEVGGAQQPKCKAFVQHWRNRLRHQQPELLPYKMASPTCTPRLGLRHETGSGFRPRGFGWVRAGGHRGSRSSAWSAAGVRVGSRAAGK</sequence>
<reference evidence="2" key="1">
    <citation type="submission" date="2023-04" db="EMBL/GenBank/DDBJ databases">
        <authorList>
            <consortium name="ELIXIR-Norway"/>
        </authorList>
    </citation>
    <scope>NUCLEOTIDE SEQUENCE [LARGE SCALE GENOMIC DNA]</scope>
</reference>